<organism evidence="2 3">
    <name type="scientific">Eutypa lata (strain UCR-EL1)</name>
    <name type="common">Grapevine dieback disease fungus</name>
    <name type="synonym">Eutypa armeniacae</name>
    <dbReference type="NCBI Taxonomy" id="1287681"/>
    <lineage>
        <taxon>Eukaryota</taxon>
        <taxon>Fungi</taxon>
        <taxon>Dikarya</taxon>
        <taxon>Ascomycota</taxon>
        <taxon>Pezizomycotina</taxon>
        <taxon>Sordariomycetes</taxon>
        <taxon>Xylariomycetidae</taxon>
        <taxon>Xylariales</taxon>
        <taxon>Diatrypaceae</taxon>
        <taxon>Eutypa</taxon>
    </lineage>
</organism>
<dbReference type="HOGENOM" id="CLU_087072_0_0_1"/>
<dbReference type="OMA" id="NVNPWER"/>
<protein>
    <submittedName>
        <fullName evidence="2">Uncharacterized protein</fullName>
    </submittedName>
</protein>
<feature type="compositionally biased region" description="Basic and acidic residues" evidence="1">
    <location>
        <begin position="176"/>
        <end position="186"/>
    </location>
</feature>
<keyword evidence="3" id="KW-1185">Reference proteome</keyword>
<dbReference type="Proteomes" id="UP000012174">
    <property type="component" value="Unassembled WGS sequence"/>
</dbReference>
<accession>M7TLW3</accession>
<evidence type="ECO:0000313" key="3">
    <source>
        <dbReference type="Proteomes" id="UP000012174"/>
    </source>
</evidence>
<feature type="compositionally biased region" description="Polar residues" evidence="1">
    <location>
        <begin position="150"/>
        <end position="162"/>
    </location>
</feature>
<name>M7TLW3_EUTLA</name>
<evidence type="ECO:0000313" key="2">
    <source>
        <dbReference type="EMBL" id="EMR67710.1"/>
    </source>
</evidence>
<proteinExistence type="predicted"/>
<dbReference type="AlphaFoldDB" id="M7TLW3"/>
<evidence type="ECO:0000256" key="1">
    <source>
        <dbReference type="SAM" id="MobiDB-lite"/>
    </source>
</evidence>
<reference evidence="3" key="1">
    <citation type="journal article" date="2013" name="Genome Announc.">
        <title>Draft genome sequence of the grapevine dieback fungus Eutypa lata UCR-EL1.</title>
        <authorList>
            <person name="Blanco-Ulate B."/>
            <person name="Rolshausen P.E."/>
            <person name="Cantu D."/>
        </authorList>
    </citation>
    <scope>NUCLEOTIDE SEQUENCE [LARGE SCALE GENOMIC DNA]</scope>
    <source>
        <strain evidence="3">UCR-EL1</strain>
    </source>
</reference>
<feature type="region of interest" description="Disordered" evidence="1">
    <location>
        <begin position="16"/>
        <end position="186"/>
    </location>
</feature>
<feature type="compositionally biased region" description="Low complexity" evidence="1">
    <location>
        <begin position="40"/>
        <end position="54"/>
    </location>
</feature>
<dbReference type="OrthoDB" id="5419162at2759"/>
<sequence length="223" mass="24052">MEEDDDVAAAMAEAMGFSSFCGPKSNKRRKFNPSADAVVDSDSNATSASQASSNRGGPMSSGSNSTPLGIRAQNKDEIALDLDNDDDDGESGSAFGAATAIQDTIDEDDPDPEPQYIDTSRPSAPVSEEPGGGLEAKIDSIVGAYHGRPSQPSTVPVFNTSTRGGRGGRGGYQPTRGRDRDQGKKWWEDYYDPTSNVNPWERLERDQGLKPRGQWMSWEEAKR</sequence>
<dbReference type="eggNOG" id="ENOG502TED9">
    <property type="taxonomic scope" value="Eukaryota"/>
</dbReference>
<dbReference type="EMBL" id="KB706375">
    <property type="protein sequence ID" value="EMR67710.1"/>
    <property type="molecule type" value="Genomic_DNA"/>
</dbReference>
<dbReference type="KEGG" id="ela:UCREL1_5298"/>
<gene>
    <name evidence="2" type="ORF">UCREL1_5298</name>
</gene>
<feature type="region of interest" description="Disordered" evidence="1">
    <location>
        <begin position="204"/>
        <end position="223"/>
    </location>
</feature>
<feature type="compositionally biased region" description="Acidic residues" evidence="1">
    <location>
        <begin position="79"/>
        <end position="90"/>
    </location>
</feature>